<proteinExistence type="predicted"/>
<name>A0A6J5LSZ9_9CAUD</name>
<evidence type="ECO:0000313" key="1">
    <source>
        <dbReference type="EMBL" id="CAB4137281.1"/>
    </source>
</evidence>
<sequence length="161" mass="16448">MTTGSHIGKTIFVAQAVPATNDSAGFAALTWVKVNGVQTLPQLGISHSMIEVPDLQTGFTTGLKGAAAGNDSTATFRMIAADTGQGNVRTLANTGGAGGRGSIKIVKGSGVNQAPVTGDPVQYAQGVFHTYVEIQGDDSSHEGFSVNFRQNAVTVDATQPA</sequence>
<protein>
    <submittedName>
        <fullName evidence="1">Uncharacterized protein</fullName>
    </submittedName>
</protein>
<reference evidence="1" key="1">
    <citation type="submission" date="2020-04" db="EMBL/GenBank/DDBJ databases">
        <authorList>
            <person name="Chiriac C."/>
            <person name="Salcher M."/>
            <person name="Ghai R."/>
            <person name="Kavagutti S V."/>
        </authorList>
    </citation>
    <scope>NUCLEOTIDE SEQUENCE</scope>
</reference>
<organism evidence="1">
    <name type="scientific">uncultured Caudovirales phage</name>
    <dbReference type="NCBI Taxonomy" id="2100421"/>
    <lineage>
        <taxon>Viruses</taxon>
        <taxon>Duplodnaviria</taxon>
        <taxon>Heunggongvirae</taxon>
        <taxon>Uroviricota</taxon>
        <taxon>Caudoviricetes</taxon>
        <taxon>Peduoviridae</taxon>
        <taxon>Maltschvirus</taxon>
        <taxon>Maltschvirus maltsch</taxon>
    </lineage>
</organism>
<dbReference type="EMBL" id="LR796339">
    <property type="protein sequence ID" value="CAB4137281.1"/>
    <property type="molecule type" value="Genomic_DNA"/>
</dbReference>
<accession>A0A6J5LSZ9</accession>
<gene>
    <name evidence="1" type="ORF">UFOVP317_24</name>
</gene>